<feature type="region of interest" description="Disordered" evidence="1">
    <location>
        <begin position="1"/>
        <end position="27"/>
    </location>
</feature>
<feature type="domain" description="PBP" evidence="2">
    <location>
        <begin position="37"/>
        <end position="260"/>
    </location>
</feature>
<comment type="caution">
    <text evidence="3">The sequence shown here is derived from an EMBL/GenBank/DDBJ whole genome shotgun (WGS) entry which is preliminary data.</text>
</comment>
<dbReference type="SUPFAM" id="SSF53850">
    <property type="entry name" value="Periplasmic binding protein-like II"/>
    <property type="match status" value="1"/>
</dbReference>
<sequence length="283" mass="29925">MGLSGCGARPDQGADATAGTTGAPEEAKPDALAAGVTDVILATTTSTQDSGLLDVLIPRFEQSAPYRVKTVAVGTGQALKMGEQGEADVLLTHAPEAEKPLVEAGVVTNYHRVMYNDFILVGPPDDPAGVGRADDLAAAFRAIAGGKTPFVSRGDDSGTHKKELALWKGAGIDPHGADWYIESGTGMGQTLLIASEKGAYTLTDRGTYLAYRDKLHLAVVREKDPELLNVYHVMQVNPERFPQVNAKGAAAFVQFLIAPETQALIGDFGKDRFGEPLFFPDAD</sequence>
<protein>
    <submittedName>
        <fullName evidence="3">Substrate-binding domain-containing protein</fullName>
    </submittedName>
</protein>
<accession>A0A947GHA6</accession>
<dbReference type="EMBL" id="JAHHQF010000055">
    <property type="protein sequence ID" value="MBT9282398.1"/>
    <property type="molecule type" value="Genomic_DNA"/>
</dbReference>
<evidence type="ECO:0000259" key="2">
    <source>
        <dbReference type="Pfam" id="PF12849"/>
    </source>
</evidence>
<dbReference type="PANTHER" id="PTHR37945:SF1">
    <property type="entry name" value="EXTRACELLULAR TUNGSTATE BINDING PROTEIN"/>
    <property type="match status" value="1"/>
</dbReference>
<evidence type="ECO:0000313" key="4">
    <source>
        <dbReference type="Proteomes" id="UP000748108"/>
    </source>
</evidence>
<dbReference type="OrthoDB" id="186379at2"/>
<evidence type="ECO:0000256" key="1">
    <source>
        <dbReference type="SAM" id="MobiDB-lite"/>
    </source>
</evidence>
<gene>
    <name evidence="3" type="ORF">KM312_07055</name>
</gene>
<dbReference type="Pfam" id="PF12849">
    <property type="entry name" value="PBP_like_2"/>
    <property type="match status" value="1"/>
</dbReference>
<name>A0A947GHA6_HYDSH</name>
<dbReference type="AlphaFoldDB" id="A0A947GHA6"/>
<dbReference type="InterPro" id="IPR052738">
    <property type="entry name" value="ABC-Tungstate_binding"/>
</dbReference>
<reference evidence="3" key="1">
    <citation type="journal article" date="2021" name="Microbiology">
        <title>Metagenomic Analysis of the Microbial Community in the Underground Coal Fire Area (Kemerovo Region, Russia) Revealed Predominance of Thermophilic Members of the Phyla Deinococcus-thermus, Aquificae, and Firmicutes.</title>
        <authorList>
            <person name="Kadnikov V."/>
            <person name="Mardanov A.V."/>
            <person name="Beletsky A.V."/>
            <person name="Karnachuk O.V."/>
            <person name="Ravin N.V."/>
        </authorList>
    </citation>
    <scope>NUCLEOTIDE SEQUENCE</scope>
    <source>
        <strain evidence="3">RBS10-49</strain>
    </source>
</reference>
<dbReference type="Gene3D" id="3.40.190.10">
    <property type="entry name" value="Periplasmic binding protein-like II"/>
    <property type="match status" value="2"/>
</dbReference>
<organism evidence="3 4">
    <name type="scientific">Hydrogenibacillus schlegelii</name>
    <name type="common">Bacillus schlegelii</name>
    <dbReference type="NCBI Taxonomy" id="1484"/>
    <lineage>
        <taxon>Bacteria</taxon>
        <taxon>Bacillati</taxon>
        <taxon>Bacillota</taxon>
        <taxon>Bacilli</taxon>
        <taxon>Bacillales</taxon>
        <taxon>Bacillales Family X. Incertae Sedis</taxon>
        <taxon>Hydrogenibacillus</taxon>
    </lineage>
</organism>
<dbReference type="InterPro" id="IPR024370">
    <property type="entry name" value="PBP_domain"/>
</dbReference>
<feature type="compositionally biased region" description="Low complexity" evidence="1">
    <location>
        <begin position="13"/>
        <end position="23"/>
    </location>
</feature>
<dbReference type="Proteomes" id="UP000748108">
    <property type="component" value="Unassembled WGS sequence"/>
</dbReference>
<evidence type="ECO:0000313" key="3">
    <source>
        <dbReference type="EMBL" id="MBT9282398.1"/>
    </source>
</evidence>
<dbReference type="PANTHER" id="PTHR37945">
    <property type="entry name" value="EXTRACELLULAR TUNGSTATE BINDING PROTEIN"/>
    <property type="match status" value="1"/>
</dbReference>
<proteinExistence type="predicted"/>